<dbReference type="Proteomes" id="UP000016924">
    <property type="component" value="Unassembled WGS sequence"/>
</dbReference>
<dbReference type="InterPro" id="IPR010326">
    <property type="entry name" value="EXOC3/Sec6"/>
</dbReference>
<accession>R7Z2B8</accession>
<name>R7Z2B8_CONA1</name>
<dbReference type="GO" id="GO:0051601">
    <property type="term" value="P:exocyst localization"/>
    <property type="evidence" value="ECO:0007669"/>
    <property type="project" value="TreeGrafter"/>
</dbReference>
<organism evidence="4 5">
    <name type="scientific">Coniosporium apollinis (strain CBS 100218)</name>
    <name type="common">Rock-inhabiting black yeast</name>
    <dbReference type="NCBI Taxonomy" id="1168221"/>
    <lineage>
        <taxon>Eukaryota</taxon>
        <taxon>Fungi</taxon>
        <taxon>Dikarya</taxon>
        <taxon>Ascomycota</taxon>
        <taxon>Pezizomycotina</taxon>
        <taxon>Dothideomycetes</taxon>
        <taxon>Dothideomycetes incertae sedis</taxon>
        <taxon>Coniosporium</taxon>
    </lineage>
</organism>
<dbReference type="GO" id="GO:0000145">
    <property type="term" value="C:exocyst"/>
    <property type="evidence" value="ECO:0007669"/>
    <property type="project" value="InterPro"/>
</dbReference>
<dbReference type="eggNOG" id="KOG2286">
    <property type="taxonomic scope" value="Eukaryota"/>
</dbReference>
<dbReference type="OrthoDB" id="190098at2759"/>
<proteinExistence type="inferred from homology"/>
<evidence type="ECO:0000256" key="1">
    <source>
        <dbReference type="ARBA" id="ARBA00009447"/>
    </source>
</evidence>
<protein>
    <submittedName>
        <fullName evidence="4">Uncharacterized protein</fullName>
    </submittedName>
</protein>
<evidence type="ECO:0000256" key="2">
    <source>
        <dbReference type="ARBA" id="ARBA00022448"/>
    </source>
</evidence>
<dbReference type="RefSeq" id="XP_007783373.1">
    <property type="nucleotide sequence ID" value="XM_007785183.1"/>
</dbReference>
<sequence>MNHDTPTRLNLSELLRHPEDLDKLHALKSEFTRKKAAVDAQLRHGLQSQLAITSAGMTSLSDGQRTVNQIKDEMMKIDKLCAEAQNMIREFPDINRVSQIHRNFEAVLKMKGDIEGFEERLGELEGLLRLDDEEMGEDRMGDQPNLLAVHYGLTQLRDVRDAAMDQVKSAGGRDGEEALELINNLRLETGRTLQDYFGKLDEVIEWFDEHVGEACTRLIDHVVNGNHGLVVRLALVIEEEEKSDKKVQALQDAQKEFKDLASRFKSIAAGPKERRGYKEKFLKAIEASTAVQIELSNERFLDDPEKLEKSVRWYFNDLNTVKVGMVSLMPRKWRIFKTYVGIYHRLMHDWLVSRIDDKDLTPIHTLAIIHWEEKYYTKMQKLEVPLDWLQPHLIDDRGPELVREYRQLIVRAVEEWMERMDSADRQSFLTRPEGALDTDGSGHFRTKTMADMWIMLREQLAVASNSQRTDVAEGVIDAMFRSLGSRQRMWESLIDGELARFSAPNSDTEGVQPLQDWLVAIANDQIACIDDGDESAAADPSSPQILSYLSKFSRDITPLVSAQYIPTATSQTDALRDGYVDLGTHSISVFAALVFACDFRSILPEFFTPAWYAANRMGQICSTFRDYLDDYAAVLHPSLHSVLVEEFSDALLVAYLSAVKNKGAKFRRQDPFTEKIREDVVAVFGFFERFEAFDEIKRKWRAVDGLVKLLEADKGEVANVFERVREEWWDVGLGWVEAVLRARDDFERGMLRAVKERAAAMEVQRGPETIMGKVRV</sequence>
<evidence type="ECO:0000313" key="4">
    <source>
        <dbReference type="EMBL" id="EON68056.1"/>
    </source>
</evidence>
<keyword evidence="5" id="KW-1185">Reference proteome</keyword>
<comment type="similarity">
    <text evidence="1">Belongs to the SEC6 family.</text>
</comment>
<dbReference type="Gene3D" id="1.10.357.50">
    <property type="match status" value="1"/>
</dbReference>
<keyword evidence="2" id="KW-0813">Transport</keyword>
<dbReference type="PANTHER" id="PTHR21292">
    <property type="entry name" value="EXOCYST COMPLEX COMPONENT SEC6-RELATED"/>
    <property type="match status" value="1"/>
</dbReference>
<dbReference type="HOGENOM" id="CLU_011776_0_1_1"/>
<dbReference type="GeneID" id="19904515"/>
<dbReference type="GO" id="GO:0006887">
    <property type="term" value="P:exocytosis"/>
    <property type="evidence" value="ECO:0007669"/>
    <property type="project" value="UniProtKB-KW"/>
</dbReference>
<dbReference type="GO" id="GO:0000149">
    <property type="term" value="F:SNARE binding"/>
    <property type="evidence" value="ECO:0007669"/>
    <property type="project" value="TreeGrafter"/>
</dbReference>
<dbReference type="EMBL" id="JH767592">
    <property type="protein sequence ID" value="EON68056.1"/>
    <property type="molecule type" value="Genomic_DNA"/>
</dbReference>
<dbReference type="InterPro" id="IPR042532">
    <property type="entry name" value="EXOC3/Sec6_C"/>
</dbReference>
<keyword evidence="3" id="KW-0268">Exocytosis</keyword>
<dbReference type="FunFam" id="1.10.357.50:FF:000006">
    <property type="entry name" value="Exocyst complex component sec6"/>
    <property type="match status" value="1"/>
</dbReference>
<dbReference type="STRING" id="1168221.R7Z2B8"/>
<reference evidence="5" key="1">
    <citation type="submission" date="2012-06" db="EMBL/GenBank/DDBJ databases">
        <title>The genome sequence of Coniosporium apollinis CBS 100218.</title>
        <authorList>
            <consortium name="The Broad Institute Genome Sequencing Platform"/>
            <person name="Cuomo C."/>
            <person name="Gorbushina A."/>
            <person name="Noack S."/>
            <person name="Walker B."/>
            <person name="Young S.K."/>
            <person name="Zeng Q."/>
            <person name="Gargeya S."/>
            <person name="Fitzgerald M."/>
            <person name="Haas B."/>
            <person name="Abouelleil A."/>
            <person name="Alvarado L."/>
            <person name="Arachchi H.M."/>
            <person name="Berlin A.M."/>
            <person name="Chapman S.B."/>
            <person name="Goldberg J."/>
            <person name="Griggs A."/>
            <person name="Gujja S."/>
            <person name="Hansen M."/>
            <person name="Howarth C."/>
            <person name="Imamovic A."/>
            <person name="Larimer J."/>
            <person name="McCowan C."/>
            <person name="Montmayeur A."/>
            <person name="Murphy C."/>
            <person name="Neiman D."/>
            <person name="Pearson M."/>
            <person name="Priest M."/>
            <person name="Roberts A."/>
            <person name="Saif S."/>
            <person name="Shea T."/>
            <person name="Sisk P."/>
            <person name="Sykes S."/>
            <person name="Wortman J."/>
            <person name="Nusbaum C."/>
            <person name="Birren B."/>
        </authorList>
    </citation>
    <scope>NUCLEOTIDE SEQUENCE [LARGE SCALE GENOMIC DNA]</scope>
    <source>
        <strain evidence="5">CBS 100218</strain>
    </source>
</reference>
<dbReference type="Gene3D" id="1.10.357.70">
    <property type="entry name" value="Exocyst complex component Sec6, C-terminal domain"/>
    <property type="match status" value="1"/>
</dbReference>
<dbReference type="Pfam" id="PF06046">
    <property type="entry name" value="Sec6"/>
    <property type="match status" value="1"/>
</dbReference>
<dbReference type="FunFam" id="1.10.357.70:FF:000005">
    <property type="entry name" value="Exocyst complex component Sec6"/>
    <property type="match status" value="1"/>
</dbReference>
<gene>
    <name evidence="4" type="ORF">W97_07204</name>
</gene>
<evidence type="ECO:0000256" key="3">
    <source>
        <dbReference type="ARBA" id="ARBA00022483"/>
    </source>
</evidence>
<dbReference type="PANTHER" id="PTHR21292:SF1">
    <property type="entry name" value="EXOCYST COMPLEX COMPONENT 3"/>
    <property type="match status" value="1"/>
</dbReference>
<dbReference type="AlphaFoldDB" id="R7Z2B8"/>
<evidence type="ECO:0000313" key="5">
    <source>
        <dbReference type="Proteomes" id="UP000016924"/>
    </source>
</evidence>
<dbReference type="OMA" id="MNIGPKT"/>